<dbReference type="Pfam" id="PF00196">
    <property type="entry name" value="GerE"/>
    <property type="match status" value="1"/>
</dbReference>
<proteinExistence type="predicted"/>
<dbReference type="SMART" id="SM00448">
    <property type="entry name" value="REC"/>
    <property type="match status" value="1"/>
</dbReference>
<dbReference type="PROSITE" id="PS50043">
    <property type="entry name" value="HTH_LUXR_2"/>
    <property type="match status" value="1"/>
</dbReference>
<evidence type="ECO:0000313" key="10">
    <source>
        <dbReference type="Proteomes" id="UP000515947"/>
    </source>
</evidence>
<dbReference type="PANTHER" id="PTHR43214">
    <property type="entry name" value="TWO-COMPONENT RESPONSE REGULATOR"/>
    <property type="match status" value="1"/>
</dbReference>
<dbReference type="KEGG" id="nmes:H9L09_07295"/>
<gene>
    <name evidence="9" type="ORF">H9L09_07295</name>
</gene>
<evidence type="ECO:0000259" key="8">
    <source>
        <dbReference type="PROSITE" id="PS50110"/>
    </source>
</evidence>
<sequence length="240" mass="25133">MTAPTAPVAPVRVLLADDNAVLRMGMASLLASDPRITLVAEAENGLRAVELAEEHRPDVVVLDVRMPEMDGVAAAARMPSGTRILMLTYSEEPEVITTAMASGAHGYLVHGAHSPEEILDAVMSAARGMSVFGPAASAVLLDPARRAAVPPGSGPALPGAAAPPTGPGSPAAALRARRYGLTPREVEILDLMAEGRGNRDIAKDCFLAEKTVKNHINRIFTKLGVTTRGEAISLWLRPPS</sequence>
<dbReference type="GO" id="GO:0003677">
    <property type="term" value="F:DNA binding"/>
    <property type="evidence" value="ECO:0007669"/>
    <property type="project" value="UniProtKB-KW"/>
</dbReference>
<evidence type="ECO:0000256" key="1">
    <source>
        <dbReference type="ARBA" id="ARBA00022553"/>
    </source>
</evidence>
<dbReference type="PROSITE" id="PS00622">
    <property type="entry name" value="HTH_LUXR_1"/>
    <property type="match status" value="1"/>
</dbReference>
<evidence type="ECO:0000256" key="5">
    <source>
        <dbReference type="PROSITE-ProRule" id="PRU00169"/>
    </source>
</evidence>
<dbReference type="CDD" id="cd06170">
    <property type="entry name" value="LuxR_C_like"/>
    <property type="match status" value="1"/>
</dbReference>
<reference evidence="9 10" key="1">
    <citation type="submission" date="2020-08" db="EMBL/GenBank/DDBJ databases">
        <title>Genome sequence of Nocardioides mesophilus KACC 16243T.</title>
        <authorList>
            <person name="Hyun D.-W."/>
            <person name="Bae J.-W."/>
        </authorList>
    </citation>
    <scope>NUCLEOTIDE SEQUENCE [LARGE SCALE GENOMIC DNA]</scope>
    <source>
        <strain evidence="9 10">KACC 16243</strain>
    </source>
</reference>
<dbReference type="PANTHER" id="PTHR43214:SF24">
    <property type="entry name" value="TRANSCRIPTIONAL REGULATORY PROTEIN NARL-RELATED"/>
    <property type="match status" value="1"/>
</dbReference>
<keyword evidence="4" id="KW-0804">Transcription</keyword>
<evidence type="ECO:0000256" key="3">
    <source>
        <dbReference type="ARBA" id="ARBA00023125"/>
    </source>
</evidence>
<keyword evidence="3" id="KW-0238">DNA-binding</keyword>
<dbReference type="CDD" id="cd17535">
    <property type="entry name" value="REC_NarL-like"/>
    <property type="match status" value="1"/>
</dbReference>
<accession>A0A7G9REY5</accession>
<name>A0A7G9REY5_9ACTN</name>
<dbReference type="InterPro" id="IPR000792">
    <property type="entry name" value="Tscrpt_reg_LuxR_C"/>
</dbReference>
<dbReference type="InterPro" id="IPR016032">
    <property type="entry name" value="Sig_transdc_resp-reg_C-effctor"/>
</dbReference>
<dbReference type="PROSITE" id="PS50110">
    <property type="entry name" value="RESPONSE_REGULATORY"/>
    <property type="match status" value="1"/>
</dbReference>
<dbReference type="InterPro" id="IPR001789">
    <property type="entry name" value="Sig_transdc_resp-reg_receiver"/>
</dbReference>
<feature type="domain" description="HTH luxR-type" evidence="7">
    <location>
        <begin position="174"/>
        <end position="239"/>
    </location>
</feature>
<protein>
    <submittedName>
        <fullName evidence="9">Response regulator transcription factor</fullName>
    </submittedName>
</protein>
<dbReference type="InterPro" id="IPR039420">
    <property type="entry name" value="WalR-like"/>
</dbReference>
<dbReference type="PRINTS" id="PR00038">
    <property type="entry name" value="HTHLUXR"/>
</dbReference>
<evidence type="ECO:0000256" key="2">
    <source>
        <dbReference type="ARBA" id="ARBA00023015"/>
    </source>
</evidence>
<dbReference type="InterPro" id="IPR058245">
    <property type="entry name" value="NreC/VraR/RcsB-like_REC"/>
</dbReference>
<dbReference type="RefSeq" id="WP_187580000.1">
    <property type="nucleotide sequence ID" value="NZ_CP060713.1"/>
</dbReference>
<evidence type="ECO:0000256" key="6">
    <source>
        <dbReference type="SAM" id="MobiDB-lite"/>
    </source>
</evidence>
<dbReference type="Pfam" id="PF00072">
    <property type="entry name" value="Response_reg"/>
    <property type="match status" value="1"/>
</dbReference>
<dbReference type="EMBL" id="CP060713">
    <property type="protein sequence ID" value="QNN54160.1"/>
    <property type="molecule type" value="Genomic_DNA"/>
</dbReference>
<organism evidence="9 10">
    <name type="scientific">Nocardioides mesophilus</name>
    <dbReference type="NCBI Taxonomy" id="433659"/>
    <lineage>
        <taxon>Bacteria</taxon>
        <taxon>Bacillati</taxon>
        <taxon>Actinomycetota</taxon>
        <taxon>Actinomycetes</taxon>
        <taxon>Propionibacteriales</taxon>
        <taxon>Nocardioidaceae</taxon>
        <taxon>Nocardioides</taxon>
    </lineage>
</organism>
<keyword evidence="10" id="KW-1185">Reference proteome</keyword>
<dbReference type="Gene3D" id="3.40.50.2300">
    <property type="match status" value="1"/>
</dbReference>
<evidence type="ECO:0000256" key="4">
    <source>
        <dbReference type="ARBA" id="ARBA00023163"/>
    </source>
</evidence>
<feature type="domain" description="Response regulatory" evidence="8">
    <location>
        <begin position="12"/>
        <end position="125"/>
    </location>
</feature>
<evidence type="ECO:0000313" key="9">
    <source>
        <dbReference type="EMBL" id="QNN54160.1"/>
    </source>
</evidence>
<keyword evidence="1 5" id="KW-0597">Phosphoprotein</keyword>
<dbReference type="SUPFAM" id="SSF52172">
    <property type="entry name" value="CheY-like"/>
    <property type="match status" value="1"/>
</dbReference>
<feature type="modified residue" description="4-aspartylphosphate" evidence="5">
    <location>
        <position position="63"/>
    </location>
</feature>
<keyword evidence="2" id="KW-0805">Transcription regulation</keyword>
<dbReference type="Proteomes" id="UP000515947">
    <property type="component" value="Chromosome"/>
</dbReference>
<dbReference type="GO" id="GO:0000160">
    <property type="term" value="P:phosphorelay signal transduction system"/>
    <property type="evidence" value="ECO:0007669"/>
    <property type="project" value="InterPro"/>
</dbReference>
<dbReference type="SMART" id="SM00421">
    <property type="entry name" value="HTH_LUXR"/>
    <property type="match status" value="1"/>
</dbReference>
<dbReference type="InterPro" id="IPR011006">
    <property type="entry name" value="CheY-like_superfamily"/>
</dbReference>
<dbReference type="SUPFAM" id="SSF46894">
    <property type="entry name" value="C-terminal effector domain of the bipartite response regulators"/>
    <property type="match status" value="1"/>
</dbReference>
<feature type="region of interest" description="Disordered" evidence="6">
    <location>
        <begin position="150"/>
        <end position="172"/>
    </location>
</feature>
<evidence type="ECO:0000259" key="7">
    <source>
        <dbReference type="PROSITE" id="PS50043"/>
    </source>
</evidence>
<dbReference type="GO" id="GO:0006355">
    <property type="term" value="P:regulation of DNA-templated transcription"/>
    <property type="evidence" value="ECO:0007669"/>
    <property type="project" value="InterPro"/>
</dbReference>
<dbReference type="AlphaFoldDB" id="A0A7G9REY5"/>